<accession>A0A2P2C3T3</accession>
<dbReference type="EMBL" id="CZKA01000020">
    <property type="protein sequence ID" value="CUR55412.1"/>
    <property type="molecule type" value="Genomic_DNA"/>
</dbReference>
<dbReference type="CDD" id="cd17040">
    <property type="entry name" value="Ubl_MoaD_like"/>
    <property type="match status" value="1"/>
</dbReference>
<proteinExistence type="predicted"/>
<organism evidence="2">
    <name type="scientific">metagenome</name>
    <dbReference type="NCBI Taxonomy" id="256318"/>
    <lineage>
        <taxon>unclassified sequences</taxon>
        <taxon>metagenomes</taxon>
    </lineage>
</organism>
<dbReference type="PANTHER" id="PTHR33359:SF1">
    <property type="entry name" value="MOLYBDOPTERIN SYNTHASE SULFUR CARRIER SUBUNIT"/>
    <property type="match status" value="1"/>
</dbReference>
<dbReference type="PANTHER" id="PTHR33359">
    <property type="entry name" value="MOLYBDOPTERIN SYNTHASE SULFUR CARRIER SUBUNIT"/>
    <property type="match status" value="1"/>
</dbReference>
<sequence>MCNDSEVLSETGVIDVHYWASARAAAGLDAEEVPVTGSMSLADLMALLVERHPGTNLGDVLHACSVLRGDEPVKNRDPATVELRAGQSVEFLPPFAGG</sequence>
<gene>
    <name evidence="2" type="ORF">NOCA2270047</name>
</gene>
<dbReference type="AlphaFoldDB" id="A0A2P2C3T3"/>
<dbReference type="InterPro" id="IPR044672">
    <property type="entry name" value="MOCS2A"/>
</dbReference>
<evidence type="ECO:0000256" key="1">
    <source>
        <dbReference type="ARBA" id="ARBA00022741"/>
    </source>
</evidence>
<dbReference type="Pfam" id="PF02597">
    <property type="entry name" value="ThiS"/>
    <property type="match status" value="1"/>
</dbReference>
<dbReference type="SUPFAM" id="SSF54285">
    <property type="entry name" value="MoaD/ThiS"/>
    <property type="match status" value="1"/>
</dbReference>
<dbReference type="GO" id="GO:0000166">
    <property type="term" value="F:nucleotide binding"/>
    <property type="evidence" value="ECO:0007669"/>
    <property type="project" value="UniProtKB-KW"/>
</dbReference>
<dbReference type="GO" id="GO:1990133">
    <property type="term" value="C:molybdopterin adenylyltransferase complex"/>
    <property type="evidence" value="ECO:0007669"/>
    <property type="project" value="TreeGrafter"/>
</dbReference>
<dbReference type="InterPro" id="IPR003749">
    <property type="entry name" value="ThiS/MoaD-like"/>
</dbReference>
<dbReference type="InterPro" id="IPR012675">
    <property type="entry name" value="Beta-grasp_dom_sf"/>
</dbReference>
<dbReference type="Gene3D" id="3.10.20.30">
    <property type="match status" value="1"/>
</dbReference>
<name>A0A2P2C3T3_9ZZZZ</name>
<dbReference type="GO" id="GO:0006777">
    <property type="term" value="P:Mo-molybdopterin cofactor biosynthetic process"/>
    <property type="evidence" value="ECO:0007669"/>
    <property type="project" value="InterPro"/>
</dbReference>
<evidence type="ECO:0000313" key="2">
    <source>
        <dbReference type="EMBL" id="CUR55412.1"/>
    </source>
</evidence>
<protein>
    <submittedName>
        <fullName evidence="2">ThiamineS protein</fullName>
    </submittedName>
</protein>
<keyword evidence="1" id="KW-0547">Nucleotide-binding</keyword>
<reference evidence="2" key="1">
    <citation type="submission" date="2015-08" db="EMBL/GenBank/DDBJ databases">
        <authorList>
            <person name="Babu N.S."/>
            <person name="Beckwith C.J."/>
            <person name="Beseler K.G."/>
            <person name="Brison A."/>
            <person name="Carone J.V."/>
            <person name="Caskin T.P."/>
            <person name="Diamond M."/>
            <person name="Durham M.E."/>
            <person name="Foxe J.M."/>
            <person name="Go M."/>
            <person name="Henderson B.A."/>
            <person name="Jones I.B."/>
            <person name="McGettigan J.A."/>
            <person name="Micheletti S.J."/>
            <person name="Nasrallah M.E."/>
            <person name="Ortiz D."/>
            <person name="Piller C.R."/>
            <person name="Privatt S.R."/>
            <person name="Schneider S.L."/>
            <person name="Sharp S."/>
            <person name="Smith T.C."/>
            <person name="Stanton J.D."/>
            <person name="Ullery H.E."/>
            <person name="Wilson R.J."/>
            <person name="Serrano M.G."/>
            <person name="Buck G."/>
            <person name="Lee V."/>
            <person name="Wang Y."/>
            <person name="Carvalho R."/>
            <person name="Voegtly L."/>
            <person name="Shi R."/>
            <person name="Duckworth R."/>
            <person name="Johnson A."/>
            <person name="Loviza R."/>
            <person name="Walstead R."/>
            <person name="Shah Z."/>
            <person name="Kiflezghi M."/>
            <person name="Wade K."/>
            <person name="Ball S.L."/>
            <person name="Bradley K.W."/>
            <person name="Asai D.J."/>
            <person name="Bowman C.A."/>
            <person name="Russell D.A."/>
            <person name="Pope W.H."/>
            <person name="Jacobs-Sera D."/>
            <person name="Hendrix R.W."/>
            <person name="Hatfull G.F."/>
        </authorList>
    </citation>
    <scope>NUCLEOTIDE SEQUENCE</scope>
</reference>
<dbReference type="InterPro" id="IPR016155">
    <property type="entry name" value="Mopterin_synth/thiamin_S_b"/>
</dbReference>